<feature type="domain" description="NAD(P)-binding" evidence="5">
    <location>
        <begin position="7"/>
        <end position="183"/>
    </location>
</feature>
<evidence type="ECO:0000313" key="7">
    <source>
        <dbReference type="Proteomes" id="UP000027222"/>
    </source>
</evidence>
<evidence type="ECO:0000259" key="5">
    <source>
        <dbReference type="Pfam" id="PF13460"/>
    </source>
</evidence>
<dbReference type="InterPro" id="IPR036291">
    <property type="entry name" value="NAD(P)-bd_dom_sf"/>
</dbReference>
<dbReference type="STRING" id="685588.A0A067SNL5"/>
<evidence type="ECO:0000256" key="4">
    <source>
        <dbReference type="ARBA" id="ARBA00023002"/>
    </source>
</evidence>
<dbReference type="Gene3D" id="3.90.25.10">
    <property type="entry name" value="UDP-galactose 4-epimerase, domain 1"/>
    <property type="match status" value="1"/>
</dbReference>
<accession>A0A067SNL5</accession>
<evidence type="ECO:0000256" key="2">
    <source>
        <dbReference type="ARBA" id="ARBA00005372"/>
    </source>
</evidence>
<keyword evidence="7" id="KW-1185">Reference proteome</keyword>
<dbReference type="SUPFAM" id="SSF51735">
    <property type="entry name" value="NAD(P)-binding Rossmann-fold domains"/>
    <property type="match status" value="1"/>
</dbReference>
<dbReference type="NCBIfam" id="TIGR03649">
    <property type="entry name" value="ergot_EASG"/>
    <property type="match status" value="1"/>
</dbReference>
<dbReference type="InterPro" id="IPR016040">
    <property type="entry name" value="NAD(P)-bd_dom"/>
</dbReference>
<dbReference type="PANTHER" id="PTHR43162:SF1">
    <property type="entry name" value="PRESTALK A DIFFERENTIATION PROTEIN A"/>
    <property type="match status" value="1"/>
</dbReference>
<dbReference type="EMBL" id="KL142388">
    <property type="protein sequence ID" value="KDR72515.1"/>
    <property type="molecule type" value="Genomic_DNA"/>
</dbReference>
<dbReference type="InterPro" id="IPR019901">
    <property type="entry name" value="Ergot_alkaloid_biosynthesis"/>
</dbReference>
<dbReference type="Pfam" id="PF13460">
    <property type="entry name" value="NAD_binding_10"/>
    <property type="match status" value="1"/>
</dbReference>
<evidence type="ECO:0000313" key="6">
    <source>
        <dbReference type="EMBL" id="KDR72515.1"/>
    </source>
</evidence>
<dbReference type="Gene3D" id="3.40.50.720">
    <property type="entry name" value="NAD(P)-binding Rossmann-like Domain"/>
    <property type="match status" value="1"/>
</dbReference>
<dbReference type="AlphaFoldDB" id="A0A067SNL5"/>
<dbReference type="PANTHER" id="PTHR43162">
    <property type="match status" value="1"/>
</dbReference>
<dbReference type="InterPro" id="IPR051604">
    <property type="entry name" value="Ergot_Alk_Oxidoreductase"/>
</dbReference>
<keyword evidence="4" id="KW-0560">Oxidoreductase</keyword>
<comment type="similarity">
    <text evidence="2">Belongs to the fgaFS/easG family.</text>
</comment>
<name>A0A067SNL5_GALM3</name>
<reference evidence="7" key="1">
    <citation type="journal article" date="2014" name="Proc. Natl. Acad. Sci. U.S.A.">
        <title>Extensive sampling of basidiomycete genomes demonstrates inadequacy of the white-rot/brown-rot paradigm for wood decay fungi.</title>
        <authorList>
            <person name="Riley R."/>
            <person name="Salamov A.A."/>
            <person name="Brown D.W."/>
            <person name="Nagy L.G."/>
            <person name="Floudas D."/>
            <person name="Held B.W."/>
            <person name="Levasseur A."/>
            <person name="Lombard V."/>
            <person name="Morin E."/>
            <person name="Otillar R."/>
            <person name="Lindquist E.A."/>
            <person name="Sun H."/>
            <person name="LaButti K.M."/>
            <person name="Schmutz J."/>
            <person name="Jabbour D."/>
            <person name="Luo H."/>
            <person name="Baker S.E."/>
            <person name="Pisabarro A.G."/>
            <person name="Walton J.D."/>
            <person name="Blanchette R.A."/>
            <person name="Henrissat B."/>
            <person name="Martin F."/>
            <person name="Cullen D."/>
            <person name="Hibbett D.S."/>
            <person name="Grigoriev I.V."/>
        </authorList>
    </citation>
    <scope>NUCLEOTIDE SEQUENCE [LARGE SCALE GENOMIC DNA]</scope>
    <source>
        <strain evidence="7">CBS 339.88</strain>
    </source>
</reference>
<dbReference type="GO" id="GO:0035835">
    <property type="term" value="P:indole alkaloid biosynthetic process"/>
    <property type="evidence" value="ECO:0007669"/>
    <property type="project" value="UniProtKB-UniPathway"/>
</dbReference>
<organism evidence="6 7">
    <name type="scientific">Galerina marginata (strain CBS 339.88)</name>
    <dbReference type="NCBI Taxonomy" id="685588"/>
    <lineage>
        <taxon>Eukaryota</taxon>
        <taxon>Fungi</taxon>
        <taxon>Dikarya</taxon>
        <taxon>Basidiomycota</taxon>
        <taxon>Agaricomycotina</taxon>
        <taxon>Agaricomycetes</taxon>
        <taxon>Agaricomycetidae</taxon>
        <taxon>Agaricales</taxon>
        <taxon>Agaricineae</taxon>
        <taxon>Strophariaceae</taxon>
        <taxon>Galerina</taxon>
    </lineage>
</organism>
<proteinExistence type="inferred from homology"/>
<comment type="pathway">
    <text evidence="1">Alkaloid biosynthesis; ergot alkaloid biosynthesis.</text>
</comment>
<dbReference type="GO" id="GO:0016491">
    <property type="term" value="F:oxidoreductase activity"/>
    <property type="evidence" value="ECO:0007669"/>
    <property type="project" value="UniProtKB-KW"/>
</dbReference>
<protein>
    <recommendedName>
        <fullName evidence="5">NAD(P)-binding domain-containing protein</fullName>
    </recommendedName>
</protein>
<keyword evidence="3" id="KW-0017">Alkaloid metabolism</keyword>
<dbReference type="UniPathway" id="UPA00327"/>
<dbReference type="Proteomes" id="UP000027222">
    <property type="component" value="Unassembled WGS sequence"/>
</dbReference>
<sequence length="287" mass="31731">MTTLIIGGTGKTGLPLARRLEAAGHPVLLTSRAGKAPAPFDNRAVAFDWHDPTTFANPFNFKCDTPVDRVYIIGPAMYSDEELGIVRPFIDLARERGVRRFVLLTASGIEAGGESLGKVHGYLVDSGVEYAVLRPTWFMDNFRTDFSYGIKGHDEIVSATGEGRIPFVSAEDIAQAAFEALTAEKSPNQDYLLAGPESLSYDEAAKLLSTVLGREITHRKVSLEERRQFFLHIGLPTGLADRLAKTEVEASLGHEDKLCAEFSADRKIVGKLRLKEYFEKNRDVWVK</sequence>
<dbReference type="OrthoDB" id="419598at2759"/>
<gene>
    <name evidence="6" type="ORF">GALMADRAFT_281286</name>
</gene>
<evidence type="ECO:0000256" key="3">
    <source>
        <dbReference type="ARBA" id="ARBA00022589"/>
    </source>
</evidence>
<dbReference type="HOGENOM" id="CLU_007383_10_6_1"/>
<evidence type="ECO:0000256" key="1">
    <source>
        <dbReference type="ARBA" id="ARBA00005107"/>
    </source>
</evidence>